<dbReference type="PANTHER" id="PTHR40629">
    <property type="entry name" value="PRO41 PROTEIN"/>
    <property type="match status" value="1"/>
</dbReference>
<dbReference type="GeneID" id="59340307"/>
<dbReference type="EMBL" id="JACAZF010000001">
    <property type="protein sequence ID" value="KAF7315678.1"/>
    <property type="molecule type" value="Genomic_DNA"/>
</dbReference>
<dbReference type="OrthoDB" id="3258237at2759"/>
<evidence type="ECO:0000259" key="3">
    <source>
        <dbReference type="Pfam" id="PF24853"/>
    </source>
</evidence>
<feature type="transmembrane region" description="Helical" evidence="2">
    <location>
        <begin position="538"/>
        <end position="555"/>
    </location>
</feature>
<dbReference type="AlphaFoldDB" id="A0A8H6WI23"/>
<gene>
    <name evidence="4" type="ORF">MIND_00083400</name>
</gene>
<name>A0A8H6WI23_9AGAR</name>
<feature type="transmembrane region" description="Helical" evidence="2">
    <location>
        <begin position="471"/>
        <end position="494"/>
    </location>
</feature>
<evidence type="ECO:0000313" key="5">
    <source>
        <dbReference type="Proteomes" id="UP000636479"/>
    </source>
</evidence>
<dbReference type="Pfam" id="PF24853">
    <property type="entry name" value="DUF7727"/>
    <property type="match status" value="1"/>
</dbReference>
<keyword evidence="2" id="KW-0812">Transmembrane</keyword>
<keyword evidence="2" id="KW-1133">Transmembrane helix</keyword>
<dbReference type="Gene3D" id="2.60.120.260">
    <property type="entry name" value="Galactose-binding domain-like"/>
    <property type="match status" value="2"/>
</dbReference>
<organism evidence="4 5">
    <name type="scientific">Mycena indigotica</name>
    <dbReference type="NCBI Taxonomy" id="2126181"/>
    <lineage>
        <taxon>Eukaryota</taxon>
        <taxon>Fungi</taxon>
        <taxon>Dikarya</taxon>
        <taxon>Basidiomycota</taxon>
        <taxon>Agaricomycotina</taxon>
        <taxon>Agaricomycetes</taxon>
        <taxon>Agaricomycetidae</taxon>
        <taxon>Agaricales</taxon>
        <taxon>Marasmiineae</taxon>
        <taxon>Mycenaceae</taxon>
        <taxon>Mycena</taxon>
    </lineage>
</organism>
<feature type="transmembrane region" description="Helical" evidence="2">
    <location>
        <begin position="514"/>
        <end position="532"/>
    </location>
</feature>
<feature type="transmembrane region" description="Helical" evidence="2">
    <location>
        <begin position="298"/>
        <end position="325"/>
    </location>
</feature>
<reference evidence="4" key="1">
    <citation type="submission" date="2020-05" db="EMBL/GenBank/DDBJ databases">
        <title>Mycena genomes resolve the evolution of fungal bioluminescence.</title>
        <authorList>
            <person name="Tsai I.J."/>
        </authorList>
    </citation>
    <scope>NUCLEOTIDE SEQUENCE</scope>
    <source>
        <strain evidence="4">171206Taipei</strain>
    </source>
</reference>
<dbReference type="InterPro" id="IPR056144">
    <property type="entry name" value="DUF7727"/>
</dbReference>
<proteinExistence type="predicted"/>
<dbReference type="PANTHER" id="PTHR40629:SF1">
    <property type="entry name" value="PRO41 PROTEIN"/>
    <property type="match status" value="1"/>
</dbReference>
<comment type="caution">
    <text evidence="4">The sequence shown here is derived from an EMBL/GenBank/DDBJ whole genome shotgun (WGS) entry which is preliminary data.</text>
</comment>
<keyword evidence="5" id="KW-1185">Reference proteome</keyword>
<feature type="transmembrane region" description="Helical" evidence="2">
    <location>
        <begin position="425"/>
        <end position="447"/>
    </location>
</feature>
<feature type="domain" description="DUF7727" evidence="3">
    <location>
        <begin position="417"/>
        <end position="556"/>
    </location>
</feature>
<dbReference type="Proteomes" id="UP000636479">
    <property type="component" value="Unassembled WGS sequence"/>
</dbReference>
<evidence type="ECO:0000256" key="2">
    <source>
        <dbReference type="SAM" id="Phobius"/>
    </source>
</evidence>
<evidence type="ECO:0000313" key="4">
    <source>
        <dbReference type="EMBL" id="KAF7315678.1"/>
    </source>
</evidence>
<dbReference type="RefSeq" id="XP_037225701.1">
    <property type="nucleotide sequence ID" value="XM_037357791.1"/>
</dbReference>
<protein>
    <recommendedName>
        <fullName evidence="3">DUF7727 domain-containing protein</fullName>
    </recommendedName>
</protein>
<feature type="region of interest" description="Disordered" evidence="1">
    <location>
        <begin position="358"/>
        <end position="388"/>
    </location>
</feature>
<sequence length="571" mass="60191">MASSFNLTIDDSSPLVSYGPSGAWQDASSKDTAGLAYTGGTIHTTTTRGATATIQFNGTGIEIYGSHRPSFGGYELSVDGKLITTGRSSSPGFEIQQLLGSATGLSNGPHTAVLTSTGVGMDIDWANVITQVGGAGSAVTTTVFDDANSAMNYAGNWATTNTDKYINGTLHYTQSPGSAASLQFVGNAVAIYGTVSPNHANMQVSIDGRPTLVNIPSSTISGLHAQTLLYYANNLDSSQHMLIITNPGQQSGTGSFIDLDSITVYSASTTAGDAAPISNQASASTTSGIPQPRPKSGLAVGAIVGIVLTVILLVLGLLGLMLFLGARRRRRRADRNNLADPSTPVDAELPLQSGNIKLSPDTPIQPMPTFTRAPSQSFGGRGSKPPPMPQMSQVPTLGMPMPPSRSATVMTPPKPTMGNLIWHEYARYVAITASAYAVWASFFGLFYRKFFWDFVTGTLRDPGGLQPSPSVAIFITLIVKAPVIPIITAIIALINLAIENPLPLLKGSSIQRSLVLRIVILVFQTFFSVLFYQGTNAALWSLIAIICYIRAIALGEKIEEAKDNRGKGGRA</sequence>
<accession>A0A8H6WI23</accession>
<keyword evidence="2" id="KW-0472">Membrane</keyword>
<evidence type="ECO:0000256" key="1">
    <source>
        <dbReference type="SAM" id="MobiDB-lite"/>
    </source>
</evidence>